<organism evidence="9 10">
    <name type="scientific">Spinacia oleracea</name>
    <name type="common">Spinach</name>
    <dbReference type="NCBI Taxonomy" id="3562"/>
    <lineage>
        <taxon>Eukaryota</taxon>
        <taxon>Viridiplantae</taxon>
        <taxon>Streptophyta</taxon>
        <taxon>Embryophyta</taxon>
        <taxon>Tracheophyta</taxon>
        <taxon>Spermatophyta</taxon>
        <taxon>Magnoliopsida</taxon>
        <taxon>eudicotyledons</taxon>
        <taxon>Gunneridae</taxon>
        <taxon>Pentapetalae</taxon>
        <taxon>Caryophyllales</taxon>
        <taxon>Chenopodiaceae</taxon>
        <taxon>Chenopodioideae</taxon>
        <taxon>Anserineae</taxon>
        <taxon>Spinacia</taxon>
    </lineage>
</organism>
<proteinExistence type="predicted"/>
<sequence length="2110" mass="238114">MPLFLSDDEFERIKTAGDASAVAEKADSYIRDLYANLETVKAEADAASITAEQTCSLLEHKYLSLSAEFSALESRYSELDSNLQQRVSELAQVQSDKHQLHLKCIEKDGDIERLSIEVKELQKSKRQVVELVGVKDAEISDKKATIKSYVDKITSLGSRSSDREARLSELEAELVRCKANCDKLLQEKELIEKHNTWLNEELTIKVDSLLDQHRRSADIEADFSMKLADMEKQFNECTTSLSRHKEMVRELESKVESLHRELCSARDDASASEQQFSAQISTISKLADLYKESSEEWSKKSGELEGVIKALETHLSQVESDYKDKLEKETAARKEAEKVTVELKEKLVKCEAELESSRRANELDIIPLSSFTTKDLMYTSNTNDIVGDNLAIVPHIPAGVSGTALAASLLREGWSLAKMYTQYQEAADALRHEQLGRKQSQAILERVLLEIEEKASVILDEREEHDRMAEAYALMNQKLQQSISEKVNLDKVILELKADLKKRERECTYAQKEIKDLQTQVTILLKECRDVQLRCGLDSNEYMNDDVAALSDIDDESDTQKVISEHLVSVKDIKGLVEQNAKLRSLVRSFSNDIENKELQLKEQYEEELQKHKEEAASKVAAVLERAEEQRQMIESLHSSVAMYRRLYEEEHRLRSSQPLSTEAPSTAGSKDFMLLLEGSQEATKRVQEQAGERVRFLEEELASRKAEIISLRSERDKIALEENFAREKLERFRKEFDHLREEMNGVLARNIEFSQLIVGYQKKLREGAESVSTAEELTRKLNMELSVLKREKDLLLNSEKRAQDEVQDLSKRVYRLQATLDTIQSTEQVNEAARAEEKRKQEEYIKKIEREWAEVKKELQEEKNKVQTLSLDHDHTIKDGMIQVENLRKELASALQVVKDAEVRAAVAEARYADLERKLKSSEVEVSEQDGRSIPLSSSAAEILGDVGFREEIERLKAESQASKDHMLQYKSIAEVNEAALKKMESAHDNFRIEAEQSKKSLEAEIQSLRDRVRELENEYTLKSEEATSVVVQKDEALASALGEINNLKEETSNKVSQLAALEVQFTMLKDDLEREHQRALAAQANYERQVILQSETIQELTKTSQALASLQEEASVLRKTVAAFKSENDELKAKWDVEKSKMEKSRSEVTKKYDELDEQNKVLHCQLEAVHMKLAGKDGDAVGVGTDSQSDDGLHRVVSYLRRSKEIAETEISLLKQEKLRLQSQLERALKAAEASEASRSAERANSRNLLFTEDEFKALKIQVSEMNLLRESNMQLREENRYNFEECQKLREVAQKAKVEADNIQNLLKEKEFEVETLKKDIELQRNEKDLLERRISDMLEKSKSIDIEDYNRLRTEVEKLQATLKEKDAVIEETRKLVSQKEEVIAKLEQDLSRTKLELTERENRLSQTEASLKLDADKQRRLVLPYRRRIESLNKEKDALSKEKEALSKEKEALSKEKEALSKEKESLLTEKKALLKERESWAKDKELLIKEKDDVSKEKQAVSKQLEDLRQEKKSAGDTPVDPAMREKEKEKDARMQILENTVKKEKEKRMNNAKAIFAKANIVELEKKKFEDELGKHQGALRKISDQLEKLKNAKDNLPEGTSVVQLLSGTNLDDLASAYVLAVENFEREARAVFNDVGNQVAVNNSSAADTTPSVAGSSPAPPAEVTMAPATCPPTKVTEEREKRVLKTMVETRKTGRKLVRPRLNKSEDSQRDVEMSELDGKNVGKPGVAIQASVPLSSEPLIRKRPASPSPSPSELQLESLLPGDSSSDVLAPALKRSKGLEPVQEDVQAPSAAQDNVEVVPTVEELLDAAADLPQDSVEEASDFGKDDFEPFQVLENEPGESHQPDEEKPADTLRDSDIVDEEHDGKLSEADLMLDDLSNMQAEQDGQQHVTDVSDREEGEMHPEGSDLEGGDDIAIMGNQDASEVQADHLTEASILSPAPNDDDPIAVVNMEVNETNSPEISNANEQIEDGELAEDVFEHSNKSVDDNDQIVEDVENNSEPGPGAAEDNLGSVESPTIREDIPADNEPLNMRTTSTTITIAERARVRAAERLGIPPVTPVSDSSHPTSSPAVRRGRVMTRRGARGSRGGRRPSSGDQS</sequence>
<feature type="region of interest" description="Disordered" evidence="5">
    <location>
        <begin position="1653"/>
        <end position="1926"/>
    </location>
</feature>
<feature type="compositionally biased region" description="Polar residues" evidence="5">
    <location>
        <begin position="1890"/>
        <end position="1903"/>
    </location>
</feature>
<evidence type="ECO:0000259" key="7">
    <source>
        <dbReference type="Pfam" id="PF25481"/>
    </source>
</evidence>
<dbReference type="GO" id="GO:0006606">
    <property type="term" value="P:protein import into nucleus"/>
    <property type="evidence" value="ECO:0007669"/>
    <property type="project" value="InterPro"/>
</dbReference>
<feature type="compositionally biased region" description="Basic and acidic residues" evidence="5">
    <location>
        <begin position="1686"/>
        <end position="1703"/>
    </location>
</feature>
<keyword evidence="2 4" id="KW-0175">Coiled coil</keyword>
<dbReference type="Proteomes" id="UP000813463">
    <property type="component" value="Chromosome 6"/>
</dbReference>
<feature type="region of interest" description="Disordered" evidence="5">
    <location>
        <begin position="2062"/>
        <end position="2110"/>
    </location>
</feature>
<feature type="coiled-coil region" evidence="4">
    <location>
        <begin position="688"/>
        <end position="933"/>
    </location>
</feature>
<dbReference type="GO" id="GO:0005643">
    <property type="term" value="C:nuclear pore"/>
    <property type="evidence" value="ECO:0000318"/>
    <property type="project" value="GO_Central"/>
</dbReference>
<dbReference type="GO" id="GO:0006406">
    <property type="term" value="P:mRNA export from nucleus"/>
    <property type="evidence" value="ECO:0000318"/>
    <property type="project" value="GO_Central"/>
</dbReference>
<dbReference type="PANTHER" id="PTHR18898:SF2">
    <property type="entry name" value="NUCLEOPROTEIN TPR"/>
    <property type="match status" value="1"/>
</dbReference>
<feature type="compositionally biased region" description="Basic and acidic residues" evidence="5">
    <location>
        <begin position="1714"/>
        <end position="1732"/>
    </location>
</feature>
<dbReference type="Pfam" id="PF07926">
    <property type="entry name" value="TPR_MLP1_2"/>
    <property type="match status" value="1"/>
</dbReference>
<evidence type="ECO:0000259" key="6">
    <source>
        <dbReference type="Pfam" id="PF07926"/>
    </source>
</evidence>
<reference evidence="10" key="2">
    <citation type="submission" date="2025-08" db="UniProtKB">
        <authorList>
            <consortium name="RefSeq"/>
        </authorList>
    </citation>
    <scope>IDENTIFICATION</scope>
    <source>
        <tissue evidence="10">Leaf</tissue>
    </source>
</reference>
<name>A0A9R0K9S9_SPIOL</name>
<evidence type="ECO:0000313" key="10">
    <source>
        <dbReference type="RefSeq" id="XP_021863906.1"/>
    </source>
</evidence>
<feature type="region of interest" description="Disordered" evidence="5">
    <location>
        <begin position="1499"/>
        <end position="1541"/>
    </location>
</feature>
<feature type="domain" description="Nucleoprotein TPR/MLP1-2" evidence="6">
    <location>
        <begin position="1045"/>
        <end position="1172"/>
    </location>
</feature>
<feature type="compositionally biased region" description="Acidic residues" evidence="5">
    <location>
        <begin position="1979"/>
        <end position="1988"/>
    </location>
</feature>
<feature type="domain" description="Nucleoprotein TPR/MPL1" evidence="7">
    <location>
        <begin position="172"/>
        <end position="251"/>
    </location>
</feature>
<protein>
    <submittedName>
        <fullName evidence="10">Nuclear-pore anchor</fullName>
    </submittedName>
</protein>
<feature type="compositionally biased region" description="Basic and acidic residues" evidence="5">
    <location>
        <begin position="1530"/>
        <end position="1541"/>
    </location>
</feature>
<evidence type="ECO:0000313" key="9">
    <source>
        <dbReference type="Proteomes" id="UP000813463"/>
    </source>
</evidence>
<feature type="compositionally biased region" description="Basic residues" evidence="5">
    <location>
        <begin position="2085"/>
        <end position="2102"/>
    </location>
</feature>
<feature type="coiled-coil region" evidence="4">
    <location>
        <begin position="587"/>
        <end position="622"/>
    </location>
</feature>
<feature type="compositionally biased region" description="Basic and acidic residues" evidence="5">
    <location>
        <begin position="1904"/>
        <end position="1917"/>
    </location>
</feature>
<evidence type="ECO:0000256" key="3">
    <source>
        <dbReference type="ARBA" id="ARBA00023242"/>
    </source>
</evidence>
<dbReference type="Pfam" id="PF25785">
    <property type="entry name" value="TPR"/>
    <property type="match status" value="1"/>
</dbReference>
<accession>A0A9R0K9S9</accession>
<evidence type="ECO:0000256" key="1">
    <source>
        <dbReference type="ARBA" id="ARBA00004123"/>
    </source>
</evidence>
<feature type="compositionally biased region" description="Polar residues" evidence="5">
    <location>
        <begin position="2072"/>
        <end position="2082"/>
    </location>
</feature>
<dbReference type="RefSeq" id="XP_021863906.1">
    <property type="nucleotide sequence ID" value="XM_022008214.2"/>
</dbReference>
<feature type="coiled-coil region" evidence="4">
    <location>
        <begin position="1207"/>
        <end position="1238"/>
    </location>
</feature>
<evidence type="ECO:0000256" key="4">
    <source>
        <dbReference type="SAM" id="Coils"/>
    </source>
</evidence>
<feature type="coiled-coil region" evidence="4">
    <location>
        <begin position="308"/>
        <end position="360"/>
    </location>
</feature>
<feature type="region of interest" description="Disordered" evidence="5">
    <location>
        <begin position="1443"/>
        <end position="1471"/>
    </location>
</feature>
<feature type="compositionally biased region" description="Basic and acidic residues" evidence="5">
    <location>
        <begin position="1499"/>
        <end position="1522"/>
    </location>
</feature>
<dbReference type="KEGG" id="soe:110802768"/>
<gene>
    <name evidence="10" type="primary">LOC110802768</name>
</gene>
<dbReference type="PANTHER" id="PTHR18898">
    <property type="entry name" value="NUCLEOPROTEIN TPR-RELATED"/>
    <property type="match status" value="1"/>
</dbReference>
<feature type="coiled-coil region" evidence="4">
    <location>
        <begin position="486"/>
        <end position="520"/>
    </location>
</feature>
<dbReference type="InterPro" id="IPR057974">
    <property type="entry name" value="NUA/TPR/MLP1-2-like_dom"/>
</dbReference>
<feature type="compositionally biased region" description="Low complexity" evidence="5">
    <location>
        <begin position="1763"/>
        <end position="1773"/>
    </location>
</feature>
<feature type="compositionally biased region" description="Basic and acidic residues" evidence="5">
    <location>
        <begin position="1989"/>
        <end position="1998"/>
    </location>
</feature>
<feature type="region of interest" description="Disordered" evidence="5">
    <location>
        <begin position="1968"/>
        <end position="2048"/>
    </location>
</feature>
<evidence type="ECO:0000259" key="8">
    <source>
        <dbReference type="Pfam" id="PF25785"/>
    </source>
</evidence>
<feature type="coiled-coil region" evidence="4">
    <location>
        <begin position="1290"/>
        <end position="1409"/>
    </location>
</feature>
<keyword evidence="9" id="KW-1185">Reference proteome</keyword>
<dbReference type="InterPro" id="IPR057577">
    <property type="entry name" value="Nucleoprot-TPR/MLP1_dom"/>
</dbReference>
<feature type="compositionally biased region" description="Polar residues" evidence="5">
    <location>
        <begin position="1968"/>
        <end position="1978"/>
    </location>
</feature>
<feature type="coiled-coil region" evidence="4">
    <location>
        <begin position="993"/>
        <end position="1161"/>
    </location>
</feature>
<comment type="subcellular location">
    <subcellularLocation>
        <location evidence="1">Nucleus</location>
    </subcellularLocation>
</comment>
<feature type="domain" description="NUA/TPR/MLP1-2-like" evidence="8">
    <location>
        <begin position="495"/>
        <end position="598"/>
    </location>
</feature>
<dbReference type="OrthoDB" id="343070at2759"/>
<dbReference type="GeneID" id="110802768"/>
<feature type="compositionally biased region" description="Basic and acidic residues" evidence="5">
    <location>
        <begin position="1851"/>
        <end position="1881"/>
    </location>
</feature>
<feature type="compositionally biased region" description="Acidic residues" evidence="5">
    <location>
        <begin position="1999"/>
        <end position="2009"/>
    </location>
</feature>
<reference evidence="9" key="1">
    <citation type="journal article" date="2021" name="Nat. Commun.">
        <title>Genomic analyses provide insights into spinach domestication and the genetic basis of agronomic traits.</title>
        <authorList>
            <person name="Cai X."/>
            <person name="Sun X."/>
            <person name="Xu C."/>
            <person name="Sun H."/>
            <person name="Wang X."/>
            <person name="Ge C."/>
            <person name="Zhang Z."/>
            <person name="Wang Q."/>
            <person name="Fei Z."/>
            <person name="Jiao C."/>
            <person name="Wang Q."/>
        </authorList>
    </citation>
    <scope>NUCLEOTIDE SEQUENCE [LARGE SCALE GENOMIC DNA]</scope>
    <source>
        <strain evidence="9">cv. Varoflay</strain>
    </source>
</reference>
<feature type="compositionally biased region" description="Basic residues" evidence="5">
    <location>
        <begin position="1704"/>
        <end position="1713"/>
    </location>
</feature>
<evidence type="ECO:0000256" key="2">
    <source>
        <dbReference type="ARBA" id="ARBA00023054"/>
    </source>
</evidence>
<keyword evidence="3" id="KW-0539">Nucleus</keyword>
<dbReference type="InterPro" id="IPR012929">
    <property type="entry name" value="Nucleoprot-TPR/MLP1-2_dom"/>
</dbReference>
<dbReference type="Pfam" id="PF25481">
    <property type="entry name" value="Nucleoprot-TPR"/>
    <property type="match status" value="1"/>
</dbReference>
<dbReference type="GO" id="GO:0017056">
    <property type="term" value="F:structural constituent of nuclear pore"/>
    <property type="evidence" value="ECO:0000318"/>
    <property type="project" value="GO_Central"/>
</dbReference>
<evidence type="ECO:0000256" key="5">
    <source>
        <dbReference type="SAM" id="MobiDB-lite"/>
    </source>
</evidence>